<gene>
    <name evidence="11" type="ordered locus">Acid345_2562</name>
</gene>
<dbReference type="STRING" id="204669.Acid345_2562"/>
<dbReference type="OrthoDB" id="9815856at2"/>
<dbReference type="GO" id="GO:0006780">
    <property type="term" value="P:uroporphyrinogen III biosynthetic process"/>
    <property type="evidence" value="ECO:0007669"/>
    <property type="project" value="UniProtKB-UniRule"/>
</dbReference>
<sequence>MPSRSKPAETLPLKGVRVLVSRARKQAGALSVELKARGARVLEIPFIEIREPQSFAPMDTAIRSVLDYDWLILTSVNGVNALFRRLEKLKLRPDLFEKLKIAAIGPATKKAIEGQRLKVEVTPKEYVAEAVVEALARKVKGKRVLLVRAKVARDVIPNELRRAGANVDVVEAYETVVPEKSRGKLSDALHSLKNKPQVITFTSSSTVKNFVELIGKRAATKCFRDGVRSASIGPVTSATLREFNLPVNIQAEEYTIPGLVAAITSARETFGI</sequence>
<evidence type="ECO:0000256" key="3">
    <source>
        <dbReference type="ARBA" id="ARBA00013109"/>
    </source>
</evidence>
<comment type="catalytic activity">
    <reaction evidence="8 9">
        <text>hydroxymethylbilane = uroporphyrinogen III + H2O</text>
        <dbReference type="Rhea" id="RHEA:18965"/>
        <dbReference type="ChEBI" id="CHEBI:15377"/>
        <dbReference type="ChEBI" id="CHEBI:57308"/>
        <dbReference type="ChEBI" id="CHEBI:57845"/>
        <dbReference type="EC" id="4.2.1.75"/>
    </reaction>
</comment>
<feature type="domain" description="Tetrapyrrole biosynthesis uroporphyrinogen III synthase" evidence="10">
    <location>
        <begin position="30"/>
        <end position="261"/>
    </location>
</feature>
<dbReference type="HOGENOM" id="CLU_011276_9_5_0"/>
<dbReference type="InterPro" id="IPR036108">
    <property type="entry name" value="4pyrrol_syn_uPrphyn_synt_sf"/>
</dbReference>
<dbReference type="PANTHER" id="PTHR38042:SF1">
    <property type="entry name" value="UROPORPHYRINOGEN-III SYNTHASE, CHLOROPLASTIC"/>
    <property type="match status" value="1"/>
</dbReference>
<dbReference type="Gene3D" id="3.40.50.10090">
    <property type="match status" value="2"/>
</dbReference>
<dbReference type="Proteomes" id="UP000002432">
    <property type="component" value="Chromosome"/>
</dbReference>
<dbReference type="GO" id="GO:0006782">
    <property type="term" value="P:protoporphyrinogen IX biosynthetic process"/>
    <property type="evidence" value="ECO:0007669"/>
    <property type="project" value="UniProtKB-UniRule"/>
</dbReference>
<proteinExistence type="inferred from homology"/>
<dbReference type="AlphaFoldDB" id="Q1INI7"/>
<keyword evidence="5 9" id="KW-0627">Porphyrin biosynthesis</keyword>
<dbReference type="PANTHER" id="PTHR38042">
    <property type="entry name" value="UROPORPHYRINOGEN-III SYNTHASE, CHLOROPLASTIC"/>
    <property type="match status" value="1"/>
</dbReference>
<evidence type="ECO:0000256" key="9">
    <source>
        <dbReference type="RuleBase" id="RU366031"/>
    </source>
</evidence>
<dbReference type="SUPFAM" id="SSF69618">
    <property type="entry name" value="HemD-like"/>
    <property type="match status" value="1"/>
</dbReference>
<name>Q1INI7_KORVE</name>
<reference evidence="11 12" key="1">
    <citation type="journal article" date="2009" name="Appl. Environ. Microbiol.">
        <title>Three genomes from the phylum Acidobacteria provide insight into the lifestyles of these microorganisms in soils.</title>
        <authorList>
            <person name="Ward N.L."/>
            <person name="Challacombe J.F."/>
            <person name="Janssen P.H."/>
            <person name="Henrissat B."/>
            <person name="Coutinho P.M."/>
            <person name="Wu M."/>
            <person name="Xie G."/>
            <person name="Haft D.H."/>
            <person name="Sait M."/>
            <person name="Badger J."/>
            <person name="Barabote R.D."/>
            <person name="Bradley B."/>
            <person name="Brettin T.S."/>
            <person name="Brinkac L.M."/>
            <person name="Bruce D."/>
            <person name="Creasy T."/>
            <person name="Daugherty S.C."/>
            <person name="Davidsen T.M."/>
            <person name="DeBoy R.T."/>
            <person name="Detter J.C."/>
            <person name="Dodson R.J."/>
            <person name="Durkin A.S."/>
            <person name="Ganapathy A."/>
            <person name="Gwinn-Giglio M."/>
            <person name="Han C.S."/>
            <person name="Khouri H."/>
            <person name="Kiss H."/>
            <person name="Kothari S.P."/>
            <person name="Madupu R."/>
            <person name="Nelson K.E."/>
            <person name="Nelson W.C."/>
            <person name="Paulsen I."/>
            <person name="Penn K."/>
            <person name="Ren Q."/>
            <person name="Rosovitz M.J."/>
            <person name="Selengut J.D."/>
            <person name="Shrivastava S."/>
            <person name="Sullivan S.A."/>
            <person name="Tapia R."/>
            <person name="Thompson L.S."/>
            <person name="Watkins K.L."/>
            <person name="Yang Q."/>
            <person name="Yu C."/>
            <person name="Zafar N."/>
            <person name="Zhou L."/>
            <person name="Kuske C.R."/>
        </authorList>
    </citation>
    <scope>NUCLEOTIDE SEQUENCE [LARGE SCALE GENOMIC DNA]</scope>
    <source>
        <strain evidence="11 12">Ellin345</strain>
    </source>
</reference>
<evidence type="ECO:0000256" key="1">
    <source>
        <dbReference type="ARBA" id="ARBA00004772"/>
    </source>
</evidence>
<evidence type="ECO:0000259" key="10">
    <source>
        <dbReference type="Pfam" id="PF02602"/>
    </source>
</evidence>
<keyword evidence="12" id="KW-1185">Reference proteome</keyword>
<keyword evidence="4 9" id="KW-0456">Lyase</keyword>
<evidence type="ECO:0000313" key="11">
    <source>
        <dbReference type="EMBL" id="ABF41563.1"/>
    </source>
</evidence>
<comment type="function">
    <text evidence="6 9">Catalyzes cyclization of the linear tetrapyrrole, hydroxymethylbilane, to the macrocyclic uroporphyrinogen III.</text>
</comment>
<dbReference type="InterPro" id="IPR003754">
    <property type="entry name" value="4pyrrol_synth_uPrphyn_synth"/>
</dbReference>
<dbReference type="EnsemblBacteria" id="ABF41563">
    <property type="protein sequence ID" value="ABF41563"/>
    <property type="gene ID" value="Acid345_2562"/>
</dbReference>
<evidence type="ECO:0000256" key="4">
    <source>
        <dbReference type="ARBA" id="ARBA00023239"/>
    </source>
</evidence>
<dbReference type="InterPro" id="IPR039793">
    <property type="entry name" value="UROS/Hem4"/>
</dbReference>
<dbReference type="eggNOG" id="COG1587">
    <property type="taxonomic scope" value="Bacteria"/>
</dbReference>
<organism evidence="11 12">
    <name type="scientific">Koribacter versatilis (strain Ellin345)</name>
    <dbReference type="NCBI Taxonomy" id="204669"/>
    <lineage>
        <taxon>Bacteria</taxon>
        <taxon>Pseudomonadati</taxon>
        <taxon>Acidobacteriota</taxon>
        <taxon>Terriglobia</taxon>
        <taxon>Terriglobales</taxon>
        <taxon>Candidatus Korobacteraceae</taxon>
        <taxon>Candidatus Korobacter</taxon>
    </lineage>
</organism>
<dbReference type="EMBL" id="CP000360">
    <property type="protein sequence ID" value="ABF41563.1"/>
    <property type="molecule type" value="Genomic_DNA"/>
</dbReference>
<evidence type="ECO:0000256" key="5">
    <source>
        <dbReference type="ARBA" id="ARBA00023244"/>
    </source>
</evidence>
<comment type="pathway">
    <text evidence="1 9">Porphyrin-containing compound metabolism; protoporphyrin-IX biosynthesis; coproporphyrinogen-III from 5-aminolevulinate: step 3/4.</text>
</comment>
<dbReference type="GO" id="GO:0004852">
    <property type="term" value="F:uroporphyrinogen-III synthase activity"/>
    <property type="evidence" value="ECO:0007669"/>
    <property type="project" value="UniProtKB-UniRule"/>
</dbReference>
<evidence type="ECO:0000256" key="2">
    <source>
        <dbReference type="ARBA" id="ARBA00008133"/>
    </source>
</evidence>
<dbReference type="KEGG" id="aba:Acid345_2562"/>
<dbReference type="Pfam" id="PF02602">
    <property type="entry name" value="HEM4"/>
    <property type="match status" value="1"/>
</dbReference>
<evidence type="ECO:0000256" key="6">
    <source>
        <dbReference type="ARBA" id="ARBA00037589"/>
    </source>
</evidence>
<accession>Q1INI7</accession>
<comment type="similarity">
    <text evidence="2 9">Belongs to the uroporphyrinogen-III synthase family.</text>
</comment>
<evidence type="ECO:0000256" key="8">
    <source>
        <dbReference type="ARBA" id="ARBA00048617"/>
    </source>
</evidence>
<dbReference type="CDD" id="cd06578">
    <property type="entry name" value="HemD"/>
    <property type="match status" value="1"/>
</dbReference>
<dbReference type="RefSeq" id="WP_011523364.1">
    <property type="nucleotide sequence ID" value="NC_008009.1"/>
</dbReference>
<dbReference type="EC" id="4.2.1.75" evidence="3 9"/>
<evidence type="ECO:0000256" key="7">
    <source>
        <dbReference type="ARBA" id="ARBA00040167"/>
    </source>
</evidence>
<protein>
    <recommendedName>
        <fullName evidence="7 9">Uroporphyrinogen-III synthase</fullName>
        <ecNumber evidence="3 9">4.2.1.75</ecNumber>
    </recommendedName>
</protein>
<evidence type="ECO:0000313" key="12">
    <source>
        <dbReference type="Proteomes" id="UP000002432"/>
    </source>
</evidence>